<feature type="compositionally biased region" description="Polar residues" evidence="1">
    <location>
        <begin position="221"/>
        <end position="235"/>
    </location>
</feature>
<dbReference type="InterPro" id="IPR052107">
    <property type="entry name" value="HEAT6"/>
</dbReference>
<dbReference type="InterPro" id="IPR016024">
    <property type="entry name" value="ARM-type_fold"/>
</dbReference>
<dbReference type="Proteomes" id="UP000077684">
    <property type="component" value="Unassembled WGS sequence"/>
</dbReference>
<dbReference type="InterPro" id="IPR025283">
    <property type="entry name" value="DUF4042"/>
</dbReference>
<proteinExistence type="predicted"/>
<evidence type="ECO:0000313" key="3">
    <source>
        <dbReference type="EMBL" id="KAE8251475.1"/>
    </source>
</evidence>
<accession>A0A8X7SYC0</accession>
<feature type="domain" description="DUF4042" evidence="2">
    <location>
        <begin position="283"/>
        <end position="464"/>
    </location>
</feature>
<reference evidence="3" key="1">
    <citation type="submission" date="2016-04" db="EMBL/GenBank/DDBJ databases">
        <authorList>
            <person name="Nguyen H.D."/>
            <person name="Samba Siva P."/>
            <person name="Cullis J."/>
            <person name="Levesque C.A."/>
            <person name="Hambleton S."/>
        </authorList>
    </citation>
    <scope>NUCLEOTIDE SEQUENCE</scope>
    <source>
        <strain evidence="3">DAOMC 236426</strain>
    </source>
</reference>
<feature type="region of interest" description="Disordered" evidence="1">
    <location>
        <begin position="1"/>
        <end position="20"/>
    </location>
</feature>
<feature type="region of interest" description="Disordered" evidence="1">
    <location>
        <begin position="179"/>
        <end position="235"/>
    </location>
</feature>
<reference evidence="3" key="2">
    <citation type="journal article" date="2019" name="IMA Fungus">
        <title>Genome sequencing and comparison of five Tilletia species to identify candidate genes for the detection of regulated species infecting wheat.</title>
        <authorList>
            <person name="Nguyen H.D.T."/>
            <person name="Sultana T."/>
            <person name="Kesanakurti P."/>
            <person name="Hambleton S."/>
        </authorList>
    </citation>
    <scope>NUCLEOTIDE SEQUENCE</scope>
    <source>
        <strain evidence="3">DAOMC 236426</strain>
    </source>
</reference>
<evidence type="ECO:0000259" key="2">
    <source>
        <dbReference type="Pfam" id="PF13251"/>
    </source>
</evidence>
<feature type="compositionally biased region" description="Low complexity" evidence="1">
    <location>
        <begin position="199"/>
        <end position="213"/>
    </location>
</feature>
<dbReference type="AlphaFoldDB" id="A0A8X7SYC0"/>
<evidence type="ECO:0000313" key="4">
    <source>
        <dbReference type="Proteomes" id="UP000077684"/>
    </source>
</evidence>
<organism evidence="3 4">
    <name type="scientific">Tilletia controversa</name>
    <name type="common">dwarf bunt fungus</name>
    <dbReference type="NCBI Taxonomy" id="13291"/>
    <lineage>
        <taxon>Eukaryota</taxon>
        <taxon>Fungi</taxon>
        <taxon>Dikarya</taxon>
        <taxon>Basidiomycota</taxon>
        <taxon>Ustilaginomycotina</taxon>
        <taxon>Exobasidiomycetes</taxon>
        <taxon>Tilletiales</taxon>
        <taxon>Tilletiaceae</taxon>
        <taxon>Tilletia</taxon>
    </lineage>
</organism>
<dbReference type="EMBL" id="LWDE02000214">
    <property type="protein sequence ID" value="KAE8251475.1"/>
    <property type="molecule type" value="Genomic_DNA"/>
</dbReference>
<dbReference type="PANTHER" id="PTHR13366">
    <property type="entry name" value="MALARIA ANTIGEN-RELATED"/>
    <property type="match status" value="1"/>
</dbReference>
<evidence type="ECO:0000256" key="1">
    <source>
        <dbReference type="SAM" id="MobiDB-lite"/>
    </source>
</evidence>
<dbReference type="PANTHER" id="PTHR13366:SF0">
    <property type="entry name" value="HEAT REPEAT-CONTAINING PROTEIN 6"/>
    <property type="match status" value="1"/>
</dbReference>
<sequence>MPGMDSTQSGPTSSAGQHGLDHNRTLDEWIKTLSTLHELPAETCKANLDVLRSCIANEDDTAAGSLPLGLGEFAAGDALLSALVRLIRTLLQEQAGSQSTIRATTSAIRAVIALIAHGSPVLLRENQRRVHELSSLCLTVFQWVTPTSSLRSQSSTSSLSQLRRPISQTSVNLQQTGALAFGSQVPRQPRSKESGSGSGSRSSSISSWRASTSNGGPNGVVPSSPTKPAAPSFSQVESSLLVSPALQRSASELDSEESANESRKGTQTSTSGDPRRASKYYCISCLSHINAREPRLLFQEWPEIFGLPKSALRNRNVVNVLHMTRSEQPLSVRTAAVQLCESALQQAGKEGLMIVIEDRPQRPSAFTSLAVRTGSVVSDIRDCLAAILNAPSSGTHTSDNSPNLTMAALKAARALFSATPNVAYKQRSATILTPPVISLCSSTDSATAAAAFSILSELMSASRNDPSVSELLPLDSILAQLSQSDTRLSVVRTQAWKALESLVGRDLSSVSPQTQRIAELCLQSLRQSPADLERQAAISALASLLQSRATHELGALQADNSSALQGALEAMIEGSKDASPLVRCSATDCVLPLAAAGCAQLARDSLTRLLKDSEAAVCAAACRAIGVAFDAGYAAAALLVGRSEDDTAATRDALMIGFSLLHSGCFDTEQQQKASCAPLRSSAMIVAMRASWAFATMCDRSAEAVSALNPDEATRGELLPLLRAAQDLCTADDRVAANGLRAMGALLRMIPCRTRSSDSAEQDQVLAALPTLLRALRQGKDPKTRWNAGSALERAFLNFDLVASLLYRDRPGGLTLAALVDEIATAACSDKMFKVKLTALQALNQLCLAGTSSSSFASRTDSVSVASGIHAAMALQWSKLVATRDDLEVRAESAAFKERQLHVDPCRKAVEALLAAIVTVQSSKGS</sequence>
<name>A0A8X7SYC0_9BASI</name>
<dbReference type="SUPFAM" id="SSF48371">
    <property type="entry name" value="ARM repeat"/>
    <property type="match status" value="1"/>
</dbReference>
<feature type="region of interest" description="Disordered" evidence="1">
    <location>
        <begin position="247"/>
        <end position="275"/>
    </location>
</feature>
<dbReference type="Gene3D" id="1.25.10.10">
    <property type="entry name" value="Leucine-rich Repeat Variant"/>
    <property type="match status" value="2"/>
</dbReference>
<comment type="caution">
    <text evidence="3">The sequence shown here is derived from an EMBL/GenBank/DDBJ whole genome shotgun (WGS) entry which is preliminary data.</text>
</comment>
<protein>
    <recommendedName>
        <fullName evidence="2">DUF4042 domain-containing protein</fullName>
    </recommendedName>
</protein>
<gene>
    <name evidence="3" type="ORF">A4X06_0g2665</name>
</gene>
<feature type="compositionally biased region" description="Polar residues" evidence="1">
    <location>
        <begin position="1"/>
        <end position="16"/>
    </location>
</feature>
<dbReference type="InterPro" id="IPR011989">
    <property type="entry name" value="ARM-like"/>
</dbReference>
<dbReference type="Pfam" id="PF13251">
    <property type="entry name" value="DUF4042"/>
    <property type="match status" value="1"/>
</dbReference>
<keyword evidence="4" id="KW-1185">Reference proteome</keyword>